<dbReference type="GO" id="GO:0042773">
    <property type="term" value="P:ATP synthesis coupled electron transport"/>
    <property type="evidence" value="ECO:0007669"/>
    <property type="project" value="InterPro"/>
</dbReference>
<evidence type="ECO:0000256" key="3">
    <source>
        <dbReference type="ARBA" id="ARBA00022989"/>
    </source>
</evidence>
<organism evidence="7 8">
    <name type="scientific">Shouchella clausii</name>
    <name type="common">Alkalihalobacillus clausii</name>
    <dbReference type="NCBI Taxonomy" id="79880"/>
    <lineage>
        <taxon>Bacteria</taxon>
        <taxon>Bacillati</taxon>
        <taxon>Bacillota</taxon>
        <taxon>Bacilli</taxon>
        <taxon>Bacillales</taxon>
        <taxon>Bacillaceae</taxon>
        <taxon>Shouchella</taxon>
    </lineage>
</organism>
<sequence>YIGILFTLASLVYSLLVLFDRFSAPTYKAEGVWLTIGDVQLTAGFEVNQLNALMLVIVSLVSFLVHTYSKGYM</sequence>
<dbReference type="PANTHER" id="PTHR42829:SF2">
    <property type="entry name" value="NADH-UBIQUINONE OXIDOREDUCTASE CHAIN 5"/>
    <property type="match status" value="1"/>
</dbReference>
<feature type="non-terminal residue" evidence="7">
    <location>
        <position position="1"/>
    </location>
</feature>
<comment type="caution">
    <text evidence="7">The sequence shown here is derived from an EMBL/GenBank/DDBJ whole genome shotgun (WGS) entry which is preliminary data.</text>
</comment>
<dbReference type="EMBL" id="NPBS01000787">
    <property type="protein sequence ID" value="PAF11765.1"/>
    <property type="molecule type" value="Genomic_DNA"/>
</dbReference>
<evidence type="ECO:0000313" key="8">
    <source>
        <dbReference type="Proteomes" id="UP000216133"/>
    </source>
</evidence>
<evidence type="ECO:0000259" key="6">
    <source>
        <dbReference type="Pfam" id="PF00662"/>
    </source>
</evidence>
<dbReference type="AlphaFoldDB" id="A0A268QUW7"/>
<evidence type="ECO:0000256" key="4">
    <source>
        <dbReference type="ARBA" id="ARBA00023136"/>
    </source>
</evidence>
<name>A0A268QUW7_SHOCL</name>
<feature type="non-terminal residue" evidence="7">
    <location>
        <position position="73"/>
    </location>
</feature>
<dbReference type="GO" id="GO:0003954">
    <property type="term" value="F:NADH dehydrogenase activity"/>
    <property type="evidence" value="ECO:0007669"/>
    <property type="project" value="TreeGrafter"/>
</dbReference>
<evidence type="ECO:0000256" key="5">
    <source>
        <dbReference type="SAM" id="Phobius"/>
    </source>
</evidence>
<accession>A0A268QUW7</accession>
<gene>
    <name evidence="7" type="ORF">CHH61_25520</name>
</gene>
<keyword evidence="4 5" id="KW-0472">Membrane</keyword>
<feature type="domain" description="NADH-Ubiquinone oxidoreductase (complex I) chain 5 N-terminal" evidence="6">
    <location>
        <begin position="33"/>
        <end position="73"/>
    </location>
</feature>
<evidence type="ECO:0000313" key="7">
    <source>
        <dbReference type="EMBL" id="PAF11765.1"/>
    </source>
</evidence>
<dbReference type="InterPro" id="IPR003945">
    <property type="entry name" value="NU5C-like"/>
</dbReference>
<dbReference type="Proteomes" id="UP000216133">
    <property type="component" value="Unassembled WGS sequence"/>
</dbReference>
<comment type="subcellular location">
    <subcellularLocation>
        <location evidence="1">Membrane</location>
        <topology evidence="1">Multi-pass membrane protein</topology>
    </subcellularLocation>
</comment>
<evidence type="ECO:0000256" key="1">
    <source>
        <dbReference type="ARBA" id="ARBA00004141"/>
    </source>
</evidence>
<dbReference type="Pfam" id="PF00662">
    <property type="entry name" value="Proton_antipo_N"/>
    <property type="match status" value="1"/>
</dbReference>
<keyword evidence="3 5" id="KW-1133">Transmembrane helix</keyword>
<dbReference type="GO" id="GO:0008137">
    <property type="term" value="F:NADH dehydrogenase (ubiquinone) activity"/>
    <property type="evidence" value="ECO:0007669"/>
    <property type="project" value="InterPro"/>
</dbReference>
<feature type="transmembrane region" description="Helical" evidence="5">
    <location>
        <begin position="52"/>
        <end position="69"/>
    </location>
</feature>
<reference evidence="7 8" key="1">
    <citation type="submission" date="2017-07" db="EMBL/GenBank/DDBJ databases">
        <title>Isolation and whole genome analysis of endospore-forming bacteria from heroin.</title>
        <authorList>
            <person name="Kalinowski J."/>
            <person name="Ahrens B."/>
            <person name="Al-Dilaimi A."/>
            <person name="Winkler A."/>
            <person name="Wibberg D."/>
            <person name="Schleenbecker U."/>
            <person name="Ruckert C."/>
            <person name="Wolfel R."/>
            <person name="Grass G."/>
        </authorList>
    </citation>
    <scope>NUCLEOTIDE SEQUENCE [LARGE SCALE GENOMIC DNA]</scope>
    <source>
        <strain evidence="7 8">7523-2</strain>
    </source>
</reference>
<dbReference type="GO" id="GO:0016020">
    <property type="term" value="C:membrane"/>
    <property type="evidence" value="ECO:0007669"/>
    <property type="project" value="UniProtKB-SubCell"/>
</dbReference>
<dbReference type="InterPro" id="IPR001516">
    <property type="entry name" value="Proton_antipo_N"/>
</dbReference>
<proteinExistence type="predicted"/>
<keyword evidence="2 5" id="KW-0812">Transmembrane</keyword>
<protein>
    <recommendedName>
        <fullName evidence="6">NADH-Ubiquinone oxidoreductase (complex I) chain 5 N-terminal domain-containing protein</fullName>
    </recommendedName>
</protein>
<dbReference type="GO" id="GO:0015990">
    <property type="term" value="P:electron transport coupled proton transport"/>
    <property type="evidence" value="ECO:0007669"/>
    <property type="project" value="TreeGrafter"/>
</dbReference>
<dbReference type="PANTHER" id="PTHR42829">
    <property type="entry name" value="NADH-UBIQUINONE OXIDOREDUCTASE CHAIN 5"/>
    <property type="match status" value="1"/>
</dbReference>
<evidence type="ECO:0000256" key="2">
    <source>
        <dbReference type="ARBA" id="ARBA00022692"/>
    </source>
</evidence>